<name>A0A1J5SBC4_9ZZZZ</name>
<dbReference type="EMBL" id="MLJW01000111">
    <property type="protein sequence ID" value="OIQ99019.1"/>
    <property type="molecule type" value="Genomic_DNA"/>
</dbReference>
<feature type="transmembrane region" description="Helical" evidence="2">
    <location>
        <begin position="14"/>
        <end position="34"/>
    </location>
</feature>
<protein>
    <submittedName>
        <fullName evidence="3">Transport protein TonB</fullName>
    </submittedName>
</protein>
<comment type="caution">
    <text evidence="3">The sequence shown here is derived from an EMBL/GenBank/DDBJ whole genome shotgun (WGS) entry which is preliminary data.</text>
</comment>
<dbReference type="Gene3D" id="3.30.1150.10">
    <property type="match status" value="1"/>
</dbReference>
<dbReference type="Pfam" id="PF13103">
    <property type="entry name" value="TonB_2"/>
    <property type="match status" value="1"/>
</dbReference>
<dbReference type="SUPFAM" id="SSF74653">
    <property type="entry name" value="TolA/TonB C-terminal domain"/>
    <property type="match status" value="1"/>
</dbReference>
<dbReference type="AlphaFoldDB" id="A0A1J5SBC4"/>
<evidence type="ECO:0000256" key="2">
    <source>
        <dbReference type="SAM" id="Phobius"/>
    </source>
</evidence>
<gene>
    <name evidence="3" type="ORF">GALL_189330</name>
</gene>
<organism evidence="3">
    <name type="scientific">mine drainage metagenome</name>
    <dbReference type="NCBI Taxonomy" id="410659"/>
    <lineage>
        <taxon>unclassified sequences</taxon>
        <taxon>metagenomes</taxon>
        <taxon>ecological metagenomes</taxon>
    </lineage>
</organism>
<evidence type="ECO:0000256" key="1">
    <source>
        <dbReference type="SAM" id="MobiDB-lite"/>
    </source>
</evidence>
<feature type="region of interest" description="Disordered" evidence="1">
    <location>
        <begin position="53"/>
        <end position="146"/>
    </location>
</feature>
<keyword evidence="2" id="KW-0472">Membrane</keyword>
<keyword evidence="2" id="KW-1133">Transmembrane helix</keyword>
<sequence>MRVAPPAPPPGKRAAMVLAVAVHLLLAIFLLYGIHWQTRASSAVEVELVPGLPAPQVRPQPVPPQPEPKVEPKVEAKPEPKVEVKPPPPPPKPEILQKERPVKKPKPVEKPKPAEKPKPVKPHIDPFQKQLEQDLKATDQRKASEAAARELAQIKSAQAAAALSQAQQAWQDKIAAKIKGNIVRPVGASGDPEAVFDVTLLPDGSLVGEPRLKKSTGIPALDAAIERAIKKSDPLPKPDDPSVFERTLRLTFRPLED</sequence>
<evidence type="ECO:0000313" key="3">
    <source>
        <dbReference type="EMBL" id="OIQ99019.1"/>
    </source>
</evidence>
<feature type="compositionally biased region" description="Basic and acidic residues" evidence="1">
    <location>
        <begin position="95"/>
        <end position="146"/>
    </location>
</feature>
<keyword evidence="2" id="KW-0812">Transmembrane</keyword>
<proteinExistence type="predicted"/>
<accession>A0A1J5SBC4</accession>
<feature type="compositionally biased region" description="Pro residues" evidence="1">
    <location>
        <begin position="53"/>
        <end position="67"/>
    </location>
</feature>
<feature type="compositionally biased region" description="Basic and acidic residues" evidence="1">
    <location>
        <begin position="68"/>
        <end position="84"/>
    </location>
</feature>
<reference evidence="3" key="1">
    <citation type="submission" date="2016-10" db="EMBL/GenBank/DDBJ databases">
        <title>Sequence of Gallionella enrichment culture.</title>
        <authorList>
            <person name="Poehlein A."/>
            <person name="Muehling M."/>
            <person name="Daniel R."/>
        </authorList>
    </citation>
    <scope>NUCLEOTIDE SEQUENCE</scope>
</reference>